<dbReference type="KEGG" id="slx:SLAV_37285"/>
<sequence>MPSLSPTADCGLDTTTDDPSGGYAGPPTDEEAGGHAGPPTDQEAADGGAGPPTDGEIGNGGGPCGSADWFDMTRDFQAYLGQHLTKADDGTVSQQSVRETRVRKVNTAGEARITFFSYFTDDALSRNAALRLARLFADWRREIYGDAGRVSVRSTEGTVLVTLNW</sequence>
<dbReference type="EMBL" id="CP024985">
    <property type="protein sequence ID" value="ATZ29222.1"/>
    <property type="molecule type" value="Genomic_DNA"/>
</dbReference>
<keyword evidence="2" id="KW-1185">Reference proteome</keyword>
<evidence type="ECO:0000313" key="2">
    <source>
        <dbReference type="Proteomes" id="UP000231791"/>
    </source>
</evidence>
<reference evidence="1 2" key="1">
    <citation type="submission" date="2017-11" db="EMBL/GenBank/DDBJ databases">
        <title>Complete genome sequence of Streptomyces lavendulae subsp. lavendulae CCM 3239 (formerly 'Streptomyces aureofaciens CCM 3239'), the producer of the angucycline-type antibiotic auricin.</title>
        <authorList>
            <person name="Busche T."/>
            <person name="Novakova R."/>
            <person name="Al'Dilaimi A."/>
            <person name="Homerova D."/>
            <person name="Feckova L."/>
            <person name="Rezuchova B."/>
            <person name="Mingyar E."/>
            <person name="Csolleiova D."/>
            <person name="Bekeova C."/>
            <person name="Winkler A."/>
            <person name="Sevcikova B."/>
            <person name="Kalinowski J."/>
            <person name="Kormanec J."/>
            <person name="Ruckert C."/>
        </authorList>
    </citation>
    <scope>NUCLEOTIDE SEQUENCE [LARGE SCALE GENOMIC DNA]</scope>
    <source>
        <strain evidence="1 2">CCM 3239</strain>
    </source>
</reference>
<evidence type="ECO:0000313" key="1">
    <source>
        <dbReference type="EMBL" id="ATZ29222.1"/>
    </source>
</evidence>
<name>A0A2K8PR36_STRLA</name>
<proteinExistence type="predicted"/>
<gene>
    <name evidence="1" type="ORF">SLAV_37285</name>
</gene>
<dbReference type="AlphaFoldDB" id="A0A2K8PR36"/>
<protein>
    <submittedName>
        <fullName evidence="1">Uncharacterized protein</fullName>
    </submittedName>
</protein>
<accession>A0A2K8PR36</accession>
<organism evidence="1 2">
    <name type="scientific">Streptomyces lavendulae subsp. lavendulae</name>
    <dbReference type="NCBI Taxonomy" id="58340"/>
    <lineage>
        <taxon>Bacteria</taxon>
        <taxon>Bacillati</taxon>
        <taxon>Actinomycetota</taxon>
        <taxon>Actinomycetes</taxon>
        <taxon>Kitasatosporales</taxon>
        <taxon>Streptomycetaceae</taxon>
        <taxon>Streptomyces</taxon>
    </lineage>
</organism>
<dbReference type="Proteomes" id="UP000231791">
    <property type="component" value="Chromosome"/>
</dbReference>